<evidence type="ECO:0000313" key="5">
    <source>
        <dbReference type="Proteomes" id="UP000092600"/>
    </source>
</evidence>
<proteinExistence type="inferred from homology"/>
<dbReference type="AlphaFoldDB" id="A0A199VVW8"/>
<dbReference type="InterPro" id="IPR001911">
    <property type="entry name" value="Ribosomal_bS21"/>
</dbReference>
<evidence type="ECO:0000256" key="2">
    <source>
        <dbReference type="ARBA" id="ARBA00022980"/>
    </source>
</evidence>
<dbReference type="GO" id="GO:1990904">
    <property type="term" value="C:ribonucleoprotein complex"/>
    <property type="evidence" value="ECO:0007669"/>
    <property type="project" value="UniProtKB-KW"/>
</dbReference>
<dbReference type="PANTHER" id="PTHR37228">
    <property type="entry name" value="RIBOSOMAL PROTEIN S21 FAMILY PROTEIN"/>
    <property type="match status" value="1"/>
</dbReference>
<accession>A0A199VVW8</accession>
<comment type="similarity">
    <text evidence="1">Belongs to the bacterial ribosomal protein bS21 family.</text>
</comment>
<protein>
    <submittedName>
        <fullName evidence="4">Uncharacterized protein</fullName>
    </submittedName>
</protein>
<comment type="caution">
    <text evidence="4">The sequence shown here is derived from an EMBL/GenBank/DDBJ whole genome shotgun (WGS) entry which is preliminary data.</text>
</comment>
<dbReference type="GO" id="GO:0003735">
    <property type="term" value="F:structural constituent of ribosome"/>
    <property type="evidence" value="ECO:0007669"/>
    <property type="project" value="InterPro"/>
</dbReference>
<evidence type="ECO:0000256" key="3">
    <source>
        <dbReference type="ARBA" id="ARBA00023274"/>
    </source>
</evidence>
<keyword evidence="2" id="KW-0689">Ribosomal protein</keyword>
<gene>
    <name evidence="4" type="ORF">ACMD2_18516</name>
</gene>
<evidence type="ECO:0000256" key="1">
    <source>
        <dbReference type="ARBA" id="ARBA00006640"/>
    </source>
</evidence>
<sequence length="108" mass="12878">MNGMARGLSWLVRQRAEAVQLQQQQQQWQQARGIRVQVRNDNLEQALTVMERKMRASGMERLIRRQVDHHLKNSEKRVLARKNLMLRVRSQDLARKLRTILLKKIRGQ</sequence>
<organism evidence="4 5">
    <name type="scientific">Ananas comosus</name>
    <name type="common">Pineapple</name>
    <name type="synonym">Ananas ananas</name>
    <dbReference type="NCBI Taxonomy" id="4615"/>
    <lineage>
        <taxon>Eukaryota</taxon>
        <taxon>Viridiplantae</taxon>
        <taxon>Streptophyta</taxon>
        <taxon>Embryophyta</taxon>
        <taxon>Tracheophyta</taxon>
        <taxon>Spermatophyta</taxon>
        <taxon>Magnoliopsida</taxon>
        <taxon>Liliopsida</taxon>
        <taxon>Poales</taxon>
        <taxon>Bromeliaceae</taxon>
        <taxon>Bromelioideae</taxon>
        <taxon>Ananas</taxon>
    </lineage>
</organism>
<keyword evidence="3" id="KW-0687">Ribonucleoprotein</keyword>
<dbReference type="EMBL" id="LSRQ01000727">
    <property type="protein sequence ID" value="OAY81138.1"/>
    <property type="molecule type" value="Genomic_DNA"/>
</dbReference>
<dbReference type="GO" id="GO:0005840">
    <property type="term" value="C:ribosome"/>
    <property type="evidence" value="ECO:0007669"/>
    <property type="project" value="UniProtKB-KW"/>
</dbReference>
<dbReference type="STRING" id="4615.A0A199VVW8"/>
<name>A0A199VVW8_ANACO</name>
<reference evidence="4 5" key="1">
    <citation type="journal article" date="2016" name="DNA Res.">
        <title>The draft genome of MD-2 pineapple using hybrid error correction of long reads.</title>
        <authorList>
            <person name="Redwan R.M."/>
            <person name="Saidin A."/>
            <person name="Kumar S.V."/>
        </authorList>
    </citation>
    <scope>NUCLEOTIDE SEQUENCE [LARGE SCALE GENOMIC DNA]</scope>
    <source>
        <strain evidence="5">cv. MD2</strain>
        <tissue evidence="4">Leaf</tissue>
    </source>
</reference>
<dbReference type="Proteomes" id="UP000092600">
    <property type="component" value="Unassembled WGS sequence"/>
</dbReference>
<dbReference type="PANTHER" id="PTHR37228:SF1">
    <property type="entry name" value="RIBOSOMAL PROTEIN S21 FAMILY PROTEIN"/>
    <property type="match status" value="1"/>
</dbReference>
<dbReference type="GO" id="GO:0006412">
    <property type="term" value="P:translation"/>
    <property type="evidence" value="ECO:0007669"/>
    <property type="project" value="InterPro"/>
</dbReference>
<dbReference type="Pfam" id="PF01165">
    <property type="entry name" value="Ribosomal_S21"/>
    <property type="match status" value="1"/>
</dbReference>
<evidence type="ECO:0000313" key="4">
    <source>
        <dbReference type="EMBL" id="OAY81138.1"/>
    </source>
</evidence>